<dbReference type="HOGENOM" id="CLU_1621261_0_0_1"/>
<dbReference type="SUPFAM" id="SSF56574">
    <property type="entry name" value="Serpins"/>
    <property type="match status" value="1"/>
</dbReference>
<evidence type="ECO:0000313" key="4">
    <source>
        <dbReference type="Proteomes" id="UP000008694"/>
    </source>
</evidence>
<dbReference type="EMBL" id="GL348714">
    <property type="protein sequence ID" value="EFH62626.1"/>
    <property type="molecule type" value="Genomic_DNA"/>
</dbReference>
<evidence type="ECO:0000313" key="3">
    <source>
        <dbReference type="EMBL" id="EFH62626.1"/>
    </source>
</evidence>
<proteinExistence type="inferred from homology"/>
<dbReference type="AlphaFoldDB" id="D7KSW4"/>
<dbReference type="Proteomes" id="UP000008694">
    <property type="component" value="Unassembled WGS sequence"/>
</dbReference>
<dbReference type="Gene3D" id="3.30.497.10">
    <property type="entry name" value="Antithrombin, subunit I, domain 2"/>
    <property type="match status" value="1"/>
</dbReference>
<name>D7KSW4_ARALL</name>
<accession>D7KSW4</accession>
<dbReference type="eggNOG" id="KOG2392">
    <property type="taxonomic scope" value="Eukaryota"/>
</dbReference>
<gene>
    <name evidence="3" type="ORF">ARALYDRAFT_674939</name>
</gene>
<comment type="similarity">
    <text evidence="1">Belongs to the serpin family.</text>
</comment>
<keyword evidence="4" id="KW-1185">Reference proteome</keyword>
<evidence type="ECO:0000256" key="1">
    <source>
        <dbReference type="ARBA" id="ARBA00009500"/>
    </source>
</evidence>
<dbReference type="STRING" id="81972.D7KSW4"/>
<protein>
    <submittedName>
        <fullName evidence="3">Predicted protein</fullName>
    </submittedName>
</protein>
<dbReference type="InterPro" id="IPR036186">
    <property type="entry name" value="Serpin_sf"/>
</dbReference>
<organism evidence="4">
    <name type="scientific">Arabidopsis lyrata subsp. lyrata</name>
    <name type="common">Lyre-leaved rock-cress</name>
    <dbReference type="NCBI Taxonomy" id="81972"/>
    <lineage>
        <taxon>Eukaryota</taxon>
        <taxon>Viridiplantae</taxon>
        <taxon>Streptophyta</taxon>
        <taxon>Embryophyta</taxon>
        <taxon>Tracheophyta</taxon>
        <taxon>Spermatophyta</taxon>
        <taxon>Magnoliopsida</taxon>
        <taxon>eudicotyledons</taxon>
        <taxon>Gunneridae</taxon>
        <taxon>Pentapetalae</taxon>
        <taxon>rosids</taxon>
        <taxon>malvids</taxon>
        <taxon>Brassicales</taxon>
        <taxon>Brassicaceae</taxon>
        <taxon>Camelineae</taxon>
        <taxon>Arabidopsis</taxon>
    </lineage>
</organism>
<dbReference type="Gramene" id="Al_scaffold_0002_89">
    <property type="protein sequence ID" value="Al_scaffold_0002_89"/>
    <property type="gene ID" value="Al_scaffold_0002_89"/>
</dbReference>
<evidence type="ECO:0000256" key="2">
    <source>
        <dbReference type="SAM" id="MobiDB-lite"/>
    </source>
</evidence>
<reference evidence="4" key="1">
    <citation type="journal article" date="2011" name="Nat. Genet.">
        <title>The Arabidopsis lyrata genome sequence and the basis of rapid genome size change.</title>
        <authorList>
            <person name="Hu T.T."/>
            <person name="Pattyn P."/>
            <person name="Bakker E.G."/>
            <person name="Cao J."/>
            <person name="Cheng J.-F."/>
            <person name="Clark R.M."/>
            <person name="Fahlgren N."/>
            <person name="Fawcett J.A."/>
            <person name="Grimwood J."/>
            <person name="Gundlach H."/>
            <person name="Haberer G."/>
            <person name="Hollister J.D."/>
            <person name="Ossowski S."/>
            <person name="Ottilar R.P."/>
            <person name="Salamov A.A."/>
            <person name="Schneeberger K."/>
            <person name="Spannagl M."/>
            <person name="Wang X."/>
            <person name="Yang L."/>
            <person name="Nasrallah M.E."/>
            <person name="Bergelson J."/>
            <person name="Carrington J.C."/>
            <person name="Gaut B.S."/>
            <person name="Schmutz J."/>
            <person name="Mayer K.F.X."/>
            <person name="Van de Peer Y."/>
            <person name="Grigoriev I.V."/>
            <person name="Nordborg M."/>
            <person name="Weigel D."/>
            <person name="Guo Y.-L."/>
        </authorList>
    </citation>
    <scope>NUCLEOTIDE SEQUENCE [LARGE SCALE GENOMIC DNA]</scope>
    <source>
        <strain evidence="4">cv. MN47</strain>
    </source>
</reference>
<sequence>MIARRFAIVSSFLSRINSKKTIQKLSTSSKTADPSLLMMDPKPKKTQQFSKSHVTASPSLSKIDLREAMKMRNDGDLLLTGKLTTSLSTSETASPSLSKNTDLVITSPSLSNIDVGEAMKKQNDVAMFLAEKVISVVAKNSNFVFSPASINALLTMVAATSNEE</sequence>
<feature type="region of interest" description="Disordered" evidence="2">
    <location>
        <begin position="33"/>
        <end position="53"/>
    </location>
</feature>
<dbReference type="InterPro" id="IPR042178">
    <property type="entry name" value="Serpin_sf_1"/>
</dbReference>